<proteinExistence type="predicted"/>
<keyword evidence="2" id="KW-0732">Signal</keyword>
<dbReference type="PANTHER" id="PTHR36464:SF1">
    <property type="entry name" value="PROTEIN BEAN1"/>
    <property type="match status" value="1"/>
</dbReference>
<feature type="chain" id="PRO_5044801741" evidence="2">
    <location>
        <begin position="20"/>
        <end position="162"/>
    </location>
</feature>
<feature type="region of interest" description="Disordered" evidence="1">
    <location>
        <begin position="143"/>
        <end position="162"/>
    </location>
</feature>
<dbReference type="Proteomes" id="UP001591681">
    <property type="component" value="Unassembled WGS sequence"/>
</dbReference>
<accession>A0ABD1JPT5</accession>
<dbReference type="AlphaFoldDB" id="A0ABD1JPT5"/>
<protein>
    <submittedName>
        <fullName evidence="3">Uncharacterized protein</fullName>
    </submittedName>
</protein>
<evidence type="ECO:0000313" key="3">
    <source>
        <dbReference type="EMBL" id="KAL2088641.1"/>
    </source>
</evidence>
<dbReference type="InterPro" id="IPR039352">
    <property type="entry name" value="BEAN1"/>
</dbReference>
<dbReference type="PANTHER" id="PTHR36464">
    <property type="entry name" value="PROTEIN BEAN1"/>
    <property type="match status" value="1"/>
</dbReference>
<comment type="caution">
    <text evidence="3">The sequence shown here is derived from an EMBL/GenBank/DDBJ whole genome shotgun (WGS) entry which is preliminary data.</text>
</comment>
<evidence type="ECO:0000256" key="1">
    <source>
        <dbReference type="SAM" id="MobiDB-lite"/>
    </source>
</evidence>
<organism evidence="3 4">
    <name type="scientific">Coilia grayii</name>
    <name type="common">Gray's grenadier anchovy</name>
    <dbReference type="NCBI Taxonomy" id="363190"/>
    <lineage>
        <taxon>Eukaryota</taxon>
        <taxon>Metazoa</taxon>
        <taxon>Chordata</taxon>
        <taxon>Craniata</taxon>
        <taxon>Vertebrata</taxon>
        <taxon>Euteleostomi</taxon>
        <taxon>Actinopterygii</taxon>
        <taxon>Neopterygii</taxon>
        <taxon>Teleostei</taxon>
        <taxon>Clupei</taxon>
        <taxon>Clupeiformes</taxon>
        <taxon>Clupeoidei</taxon>
        <taxon>Engraulidae</taxon>
        <taxon>Coilinae</taxon>
        <taxon>Coilia</taxon>
    </lineage>
</organism>
<feature type="compositionally biased region" description="Basic and acidic residues" evidence="1">
    <location>
        <begin position="143"/>
        <end position="152"/>
    </location>
</feature>
<keyword evidence="4" id="KW-1185">Reference proteome</keyword>
<evidence type="ECO:0000256" key="2">
    <source>
        <dbReference type="SAM" id="SignalP"/>
    </source>
</evidence>
<feature type="compositionally biased region" description="Polar residues" evidence="1">
    <location>
        <begin position="153"/>
        <end position="162"/>
    </location>
</feature>
<name>A0ABD1JPT5_9TELE</name>
<sequence>MLTQMTLLLLLLLFPCSYEECVGPGATQIYIPTDDPPPYSLTDPCQAACREDRPDPHDPHTYLDMEGEGLSAGGDRGGASWVAAGGGASHYPVGLYELHRQPIASISLSTLPMEEAPPYEVVVGGGTNQNQPIPLIPMDLLKHSGEESRDSPQHTPVSQRIL</sequence>
<dbReference type="EMBL" id="JBHFQA010000013">
    <property type="protein sequence ID" value="KAL2088641.1"/>
    <property type="molecule type" value="Genomic_DNA"/>
</dbReference>
<feature type="signal peptide" evidence="2">
    <location>
        <begin position="1"/>
        <end position="19"/>
    </location>
</feature>
<evidence type="ECO:0000313" key="4">
    <source>
        <dbReference type="Proteomes" id="UP001591681"/>
    </source>
</evidence>
<reference evidence="3 4" key="1">
    <citation type="submission" date="2024-09" db="EMBL/GenBank/DDBJ databases">
        <title>A chromosome-level genome assembly of Gray's grenadier anchovy, Coilia grayii.</title>
        <authorList>
            <person name="Fu Z."/>
        </authorList>
    </citation>
    <scope>NUCLEOTIDE SEQUENCE [LARGE SCALE GENOMIC DNA]</scope>
    <source>
        <strain evidence="3">G4</strain>
        <tissue evidence="3">Muscle</tissue>
    </source>
</reference>
<gene>
    <name evidence="3" type="ORF">ACEWY4_015540</name>
</gene>